<evidence type="ECO:0000313" key="2">
    <source>
        <dbReference type="Proteomes" id="UP000704712"/>
    </source>
</evidence>
<organism evidence="1 2">
    <name type="scientific">Phytophthora infestans</name>
    <name type="common">Potato late blight agent</name>
    <name type="synonym">Botrytis infestans</name>
    <dbReference type="NCBI Taxonomy" id="4787"/>
    <lineage>
        <taxon>Eukaryota</taxon>
        <taxon>Sar</taxon>
        <taxon>Stramenopiles</taxon>
        <taxon>Oomycota</taxon>
        <taxon>Peronosporomycetes</taxon>
        <taxon>Peronosporales</taxon>
        <taxon>Peronosporaceae</taxon>
        <taxon>Phytophthora</taxon>
    </lineage>
</organism>
<dbReference type="EMBL" id="JAACNO010000673">
    <property type="protein sequence ID" value="KAF4145931.1"/>
    <property type="molecule type" value="Genomic_DNA"/>
</dbReference>
<reference evidence="1" key="1">
    <citation type="submission" date="2020-03" db="EMBL/GenBank/DDBJ databases">
        <title>Hybrid Assembly of Korean Phytophthora infestans isolates.</title>
        <authorList>
            <person name="Prokchorchik M."/>
            <person name="Lee Y."/>
            <person name="Seo J."/>
            <person name="Cho J.-H."/>
            <person name="Park Y.-E."/>
            <person name="Jang D.-C."/>
            <person name="Im J.-S."/>
            <person name="Choi J.-G."/>
            <person name="Park H.-J."/>
            <person name="Lee G.-B."/>
            <person name="Lee Y.-G."/>
            <person name="Hong S.-Y."/>
            <person name="Cho K."/>
            <person name="Sohn K.H."/>
        </authorList>
    </citation>
    <scope>NUCLEOTIDE SEQUENCE</scope>
    <source>
        <strain evidence="1">KR_2_A2</strain>
    </source>
</reference>
<protein>
    <submittedName>
        <fullName evidence="1">Uncharacterized protein</fullName>
    </submittedName>
</protein>
<comment type="caution">
    <text evidence="1">The sequence shown here is derived from an EMBL/GenBank/DDBJ whole genome shotgun (WGS) entry which is preliminary data.</text>
</comment>
<dbReference type="AlphaFoldDB" id="A0A8S9UZ93"/>
<gene>
    <name evidence="1" type="ORF">GN958_ATG04885</name>
</gene>
<name>A0A8S9UZ93_PHYIN</name>
<sequence>MGTGSGESVWGVPGICKHAGTGLARMPALVARAEVTILMGTANAVDRGGAALELDGVVA</sequence>
<evidence type="ECO:0000313" key="1">
    <source>
        <dbReference type="EMBL" id="KAF4145931.1"/>
    </source>
</evidence>
<dbReference type="Proteomes" id="UP000704712">
    <property type="component" value="Unassembled WGS sequence"/>
</dbReference>
<accession>A0A8S9UZ93</accession>
<proteinExistence type="predicted"/>